<gene>
    <name evidence="2" type="ORF">ACFP3J_14735</name>
</gene>
<dbReference type="Proteomes" id="UP001596065">
    <property type="component" value="Unassembled WGS sequence"/>
</dbReference>
<dbReference type="RefSeq" id="WP_344346215.1">
    <property type="nucleotide sequence ID" value="NZ_BAAASM010000002.1"/>
</dbReference>
<evidence type="ECO:0000259" key="1">
    <source>
        <dbReference type="Pfam" id="PF06283"/>
    </source>
</evidence>
<organism evidence="2 3">
    <name type="scientific">Streptomyces nogalater</name>
    <dbReference type="NCBI Taxonomy" id="38314"/>
    <lineage>
        <taxon>Bacteria</taxon>
        <taxon>Bacillati</taxon>
        <taxon>Actinomycetota</taxon>
        <taxon>Actinomycetes</taxon>
        <taxon>Kitasatosporales</taxon>
        <taxon>Streptomycetaceae</taxon>
        <taxon>Streptomyces</taxon>
    </lineage>
</organism>
<proteinExistence type="predicted"/>
<sequence length="221" mass="23927">MPAPAPRLLLYTRTTDYRHDSIPDAVAAVRASGGFVVEHTEDPADLERPLDGFAVVVFLSTSGEVLTPAGRARLERYTRAGGGFAGVHAAACTEYGWPYYGRLLGARFTRHPACQPGRALVADPGHPATRQLPPRWELTDEWYDFDRAPDAPARVLLRADETSYDGGGMGADHPLAWCRERGPVGGRVFYTALGHASAAYRDPDFLAHLNGGLIWAAGVTK</sequence>
<protein>
    <submittedName>
        <fullName evidence="2">ThuA domain-containing protein</fullName>
    </submittedName>
</protein>
<dbReference type="InterPro" id="IPR029010">
    <property type="entry name" value="ThuA-like"/>
</dbReference>
<feature type="domain" description="ThuA-like" evidence="1">
    <location>
        <begin position="7"/>
        <end position="216"/>
    </location>
</feature>
<keyword evidence="3" id="KW-1185">Reference proteome</keyword>
<dbReference type="InterPro" id="IPR029062">
    <property type="entry name" value="Class_I_gatase-like"/>
</dbReference>
<comment type="caution">
    <text evidence="2">The sequence shown here is derived from an EMBL/GenBank/DDBJ whole genome shotgun (WGS) entry which is preliminary data.</text>
</comment>
<dbReference type="PANTHER" id="PTHR40469">
    <property type="entry name" value="SECRETED GLYCOSYL HYDROLASE"/>
    <property type="match status" value="1"/>
</dbReference>
<dbReference type="PANTHER" id="PTHR40469:SF2">
    <property type="entry name" value="GALACTOSE-BINDING DOMAIN-LIKE SUPERFAMILY PROTEIN"/>
    <property type="match status" value="1"/>
</dbReference>
<dbReference type="Pfam" id="PF06283">
    <property type="entry name" value="ThuA"/>
    <property type="match status" value="1"/>
</dbReference>
<evidence type="ECO:0000313" key="2">
    <source>
        <dbReference type="EMBL" id="MFC5656736.1"/>
    </source>
</evidence>
<evidence type="ECO:0000313" key="3">
    <source>
        <dbReference type="Proteomes" id="UP001596065"/>
    </source>
</evidence>
<dbReference type="SUPFAM" id="SSF52317">
    <property type="entry name" value="Class I glutamine amidotransferase-like"/>
    <property type="match status" value="1"/>
</dbReference>
<name>A0ABW0WEU3_STRNO</name>
<reference evidence="3" key="1">
    <citation type="journal article" date="2019" name="Int. J. Syst. Evol. Microbiol.">
        <title>The Global Catalogue of Microorganisms (GCM) 10K type strain sequencing project: providing services to taxonomists for standard genome sequencing and annotation.</title>
        <authorList>
            <consortium name="The Broad Institute Genomics Platform"/>
            <consortium name="The Broad Institute Genome Sequencing Center for Infectious Disease"/>
            <person name="Wu L."/>
            <person name="Ma J."/>
        </authorList>
    </citation>
    <scope>NUCLEOTIDE SEQUENCE [LARGE SCALE GENOMIC DNA]</scope>
    <source>
        <strain evidence="3">KCTC 5701</strain>
    </source>
</reference>
<dbReference type="Gene3D" id="3.40.50.880">
    <property type="match status" value="1"/>
</dbReference>
<accession>A0ABW0WEU3</accession>
<dbReference type="EMBL" id="JBHSOE010000020">
    <property type="protein sequence ID" value="MFC5656736.1"/>
    <property type="molecule type" value="Genomic_DNA"/>
</dbReference>